<dbReference type="InterPro" id="IPR011009">
    <property type="entry name" value="Kinase-like_dom_sf"/>
</dbReference>
<evidence type="ECO:0000259" key="1">
    <source>
        <dbReference type="Pfam" id="PF01636"/>
    </source>
</evidence>
<dbReference type="AlphaFoldDB" id="A0A1I6D704"/>
<reference evidence="2 3" key="1">
    <citation type="submission" date="2016-10" db="EMBL/GenBank/DDBJ databases">
        <authorList>
            <person name="de Groot N.N."/>
        </authorList>
    </citation>
    <scope>NUCLEOTIDE SEQUENCE [LARGE SCALE GENOMIC DNA]</scope>
    <source>
        <strain evidence="3">KMM 9023,NRIC 0796,JCM 17311,KCTC 23692</strain>
    </source>
</reference>
<evidence type="ECO:0000313" key="3">
    <source>
        <dbReference type="Proteomes" id="UP000199302"/>
    </source>
</evidence>
<keyword evidence="3" id="KW-1185">Reference proteome</keyword>
<gene>
    <name evidence="2" type="ORF">SAMN04515673_102296</name>
</gene>
<dbReference type="Proteomes" id="UP000199302">
    <property type="component" value="Unassembled WGS sequence"/>
</dbReference>
<dbReference type="InterPro" id="IPR002575">
    <property type="entry name" value="Aminoglycoside_PTrfase"/>
</dbReference>
<dbReference type="Pfam" id="PF01636">
    <property type="entry name" value="APH"/>
    <property type="match status" value="1"/>
</dbReference>
<dbReference type="Gene3D" id="3.30.200.20">
    <property type="entry name" value="Phosphorylase Kinase, domain 1"/>
    <property type="match status" value="1"/>
</dbReference>
<dbReference type="RefSeq" id="WP_245759562.1">
    <property type="nucleotide sequence ID" value="NZ_FOYI01000002.1"/>
</dbReference>
<accession>A0A1I6D704</accession>
<protein>
    <recommendedName>
        <fullName evidence="1">Aminoglycoside phosphotransferase domain-containing protein</fullName>
    </recommendedName>
</protein>
<evidence type="ECO:0000313" key="2">
    <source>
        <dbReference type="EMBL" id="SFR01208.1"/>
    </source>
</evidence>
<name>A0A1I6D704_9RHOB</name>
<feature type="domain" description="Aminoglycoside phosphotransferase" evidence="1">
    <location>
        <begin position="21"/>
        <end position="242"/>
    </location>
</feature>
<dbReference type="EMBL" id="FOYI01000002">
    <property type="protein sequence ID" value="SFR01208.1"/>
    <property type="molecule type" value="Genomic_DNA"/>
</dbReference>
<organism evidence="2 3">
    <name type="scientific">Poseidonocella sedimentorum</name>
    <dbReference type="NCBI Taxonomy" id="871652"/>
    <lineage>
        <taxon>Bacteria</taxon>
        <taxon>Pseudomonadati</taxon>
        <taxon>Pseudomonadota</taxon>
        <taxon>Alphaproteobacteria</taxon>
        <taxon>Rhodobacterales</taxon>
        <taxon>Roseobacteraceae</taxon>
        <taxon>Poseidonocella</taxon>
    </lineage>
</organism>
<dbReference type="Gene3D" id="3.90.1200.10">
    <property type="match status" value="1"/>
</dbReference>
<sequence>MSDTAEMDLLRAAGWGDAEQSPMEGDASTKAFLRLRRGAERAILMTSPADPSVAVNFAHVAGLLRDRGLRPPRILSADLTRGALLIEDFGDRVFARQIANTPALAQPLSDLAIDVLLRLGQHPAPDLAHFDAETAADQAELAATFYADLDAARYAPLRAALKAALEDAPPAEPVLMLRDYHAENIIHLPENPGLARAGLIDFQDAMVAHPAYDLVSFLQDARRDVPPDMVARQIRRFAEGAGMTEAELAHALALFGTARALRILGVFARLARAGGKPKYLALMPRVWGHLERNLAHPALAQVAHEVRALLPRPSPDHLESLRSPCPTP</sequence>
<proteinExistence type="predicted"/>
<dbReference type="SUPFAM" id="SSF56112">
    <property type="entry name" value="Protein kinase-like (PK-like)"/>
    <property type="match status" value="1"/>
</dbReference>
<dbReference type="STRING" id="871652.SAMN04515673_102296"/>